<evidence type="ECO:0000256" key="1">
    <source>
        <dbReference type="ARBA" id="ARBA00008791"/>
    </source>
</evidence>
<dbReference type="InterPro" id="IPR014729">
    <property type="entry name" value="Rossmann-like_a/b/a_fold"/>
</dbReference>
<comment type="similarity">
    <text evidence="1">Belongs to the universal stress protein A family.</text>
</comment>
<dbReference type="PANTHER" id="PTHR46268">
    <property type="entry name" value="STRESS RESPONSE PROTEIN NHAX"/>
    <property type="match status" value="1"/>
</dbReference>
<dbReference type="Pfam" id="PF00582">
    <property type="entry name" value="Usp"/>
    <property type="match status" value="2"/>
</dbReference>
<dbReference type="RefSeq" id="WP_078685347.1">
    <property type="nucleotide sequence ID" value="NZ_FUYA01000006.1"/>
</dbReference>
<evidence type="ECO:0000313" key="3">
    <source>
        <dbReference type="EMBL" id="SKA74925.1"/>
    </source>
</evidence>
<feature type="domain" description="UspA" evidence="2">
    <location>
        <begin position="151"/>
        <end position="274"/>
    </location>
</feature>
<accession>A0A1T4WDD2</accession>
<feature type="domain" description="UspA" evidence="2">
    <location>
        <begin position="2"/>
        <end position="143"/>
    </location>
</feature>
<dbReference type="Proteomes" id="UP000189733">
    <property type="component" value="Unassembled WGS sequence"/>
</dbReference>
<proteinExistence type="inferred from homology"/>
<dbReference type="EMBL" id="FUYA01000006">
    <property type="protein sequence ID" value="SKA74925.1"/>
    <property type="molecule type" value="Genomic_DNA"/>
</dbReference>
<dbReference type="SUPFAM" id="SSF52402">
    <property type="entry name" value="Adenine nucleotide alpha hydrolases-like"/>
    <property type="match status" value="2"/>
</dbReference>
<dbReference type="OrthoDB" id="5430193at2"/>
<protein>
    <submittedName>
        <fullName evidence="3">Universal stress protein family protein</fullName>
    </submittedName>
</protein>
<gene>
    <name evidence="3" type="ORF">SAMN02745702_02068</name>
</gene>
<dbReference type="STRING" id="1121442.SAMN02745702_02068"/>
<organism evidence="3 4">
    <name type="scientific">Desulfobaculum bizertense DSM 18034</name>
    <dbReference type="NCBI Taxonomy" id="1121442"/>
    <lineage>
        <taxon>Bacteria</taxon>
        <taxon>Pseudomonadati</taxon>
        <taxon>Thermodesulfobacteriota</taxon>
        <taxon>Desulfovibrionia</taxon>
        <taxon>Desulfovibrionales</taxon>
        <taxon>Desulfovibrionaceae</taxon>
        <taxon>Desulfobaculum</taxon>
    </lineage>
</organism>
<keyword evidence="4" id="KW-1185">Reference proteome</keyword>
<dbReference type="PANTHER" id="PTHR46268:SF6">
    <property type="entry name" value="UNIVERSAL STRESS PROTEIN UP12"/>
    <property type="match status" value="1"/>
</dbReference>
<evidence type="ECO:0000259" key="2">
    <source>
        <dbReference type="Pfam" id="PF00582"/>
    </source>
</evidence>
<dbReference type="InterPro" id="IPR006016">
    <property type="entry name" value="UspA"/>
</dbReference>
<name>A0A1T4WDD2_9BACT</name>
<evidence type="ECO:0000313" key="4">
    <source>
        <dbReference type="Proteomes" id="UP000189733"/>
    </source>
</evidence>
<dbReference type="CDD" id="cd00293">
    <property type="entry name" value="USP-like"/>
    <property type="match status" value="2"/>
</dbReference>
<dbReference type="AlphaFoldDB" id="A0A1T4WDD2"/>
<dbReference type="Gene3D" id="3.40.50.620">
    <property type="entry name" value="HUPs"/>
    <property type="match status" value="2"/>
</dbReference>
<sequence>MKRHLLVTVSGEKSSLHGLRFVQQFFQNHKDVELTLLYTAPRAADWGPGTASAAETAVGEKGQQALEEAQEFLCNRHFSKEHVHLKLLPRRNTAALDILEEGESGLYDAVVLGRRGLSRLEELVEDSVTGEALSQKTVAPLWICRWPEKHRQHVLLGLDGSEASYRMADHVGFMLADEPEHHVRMMRVISPGTSSHKDSEEIFERAGEILASNGVLQNRQHILVVERVNVWKAILEEAETGKYAAVAVGRTGVGGGMIKKIFVGATAENLGRKLNGAALWVNS</sequence>
<reference evidence="3 4" key="1">
    <citation type="submission" date="2017-02" db="EMBL/GenBank/DDBJ databases">
        <authorList>
            <person name="Peterson S.W."/>
        </authorList>
    </citation>
    <scope>NUCLEOTIDE SEQUENCE [LARGE SCALE GENOMIC DNA]</scope>
    <source>
        <strain evidence="3 4">DSM 18034</strain>
    </source>
</reference>